<dbReference type="RefSeq" id="WP_319924694.1">
    <property type="nucleotide sequence ID" value="NZ_VCDP01000005.1"/>
</dbReference>
<keyword evidence="2" id="KW-0378">Hydrolase</keyword>
<dbReference type="EMBL" id="VCDP01000005">
    <property type="protein sequence ID" value="MDX7997959.1"/>
    <property type="molecule type" value="Genomic_DNA"/>
</dbReference>
<dbReference type="CDD" id="cd00085">
    <property type="entry name" value="HNHc"/>
    <property type="match status" value="1"/>
</dbReference>
<keyword evidence="2" id="KW-0255">Endonuclease</keyword>
<evidence type="ECO:0000313" key="2">
    <source>
        <dbReference type="EMBL" id="MDX7997959.1"/>
    </source>
</evidence>
<keyword evidence="3" id="KW-1185">Reference proteome</keyword>
<dbReference type="SMART" id="SM00507">
    <property type="entry name" value="HNHc"/>
    <property type="match status" value="1"/>
</dbReference>
<dbReference type="Gene3D" id="1.10.30.50">
    <property type="match status" value="1"/>
</dbReference>
<evidence type="ECO:0000313" key="3">
    <source>
        <dbReference type="Proteomes" id="UP001271640"/>
    </source>
</evidence>
<keyword evidence="2" id="KW-0540">Nuclease</keyword>
<dbReference type="Pfam" id="PF26348">
    <property type="entry name" value="SRA_ScoMcrA"/>
    <property type="match status" value="1"/>
</dbReference>
<comment type="caution">
    <text evidence="2">The sequence shown here is derived from an EMBL/GenBank/DDBJ whole genome shotgun (WGS) entry which is preliminary data.</text>
</comment>
<reference evidence="3" key="1">
    <citation type="journal article" date="2024" name="Toxins">
        <title>Genome Sequence Analysis of Native Xenorhabdus Strains Isolated from Entomopathogenic Nematodes in Argentina.</title>
        <authorList>
            <person name="Palma L."/>
            <person name="Frizzo L."/>
            <person name="Kaiser S."/>
            <person name="Berry C."/>
            <person name="Caballero P."/>
            <person name="Bode H.B."/>
            <person name="Del Valle E.E."/>
        </authorList>
    </citation>
    <scope>NUCLEOTIDE SEQUENCE [LARGE SCALE GENOMIC DNA]</scope>
    <source>
        <strain evidence="3">Reich</strain>
    </source>
</reference>
<gene>
    <name evidence="2" type="ORF">FE394_01795</name>
</gene>
<sequence>MNKIDNLKPGEKFDNKLLCNTFACSPQGGMRRAYRTNTLVIISNHVKSIYGDRWEGKTLHYIGMGTKGDQTLTFAQNRTLAESKSNGVKVHLFEVFKDKEYTYVGKIELVDDPYTEQQPDADGNDRLVYVFPVKLIKGEHIVLESDIYTLCMQKTNRARKLSNDELKQCIRRGSKKSGSFIQYSVRYERNACITEYAKRVAKGICQLCLSPAPFCNERGEPYLETHHIVWLSKGGADTIENTVALCPNCHKKMHILDAEEDKRQLTQRVMNLII</sequence>
<organism evidence="2 3">
    <name type="scientific">Xenorhabdus littoralis</name>
    <dbReference type="NCBI Taxonomy" id="2582835"/>
    <lineage>
        <taxon>Bacteria</taxon>
        <taxon>Pseudomonadati</taxon>
        <taxon>Pseudomonadota</taxon>
        <taxon>Gammaproteobacteria</taxon>
        <taxon>Enterobacterales</taxon>
        <taxon>Morganellaceae</taxon>
        <taxon>Xenorhabdus</taxon>
    </lineage>
</organism>
<accession>A0ABU4SH32</accession>
<feature type="domain" description="HNH nuclease" evidence="1">
    <location>
        <begin position="194"/>
        <end position="251"/>
    </location>
</feature>
<proteinExistence type="predicted"/>
<protein>
    <submittedName>
        <fullName evidence="2">HNH endonuclease</fullName>
    </submittedName>
</protein>
<evidence type="ECO:0000259" key="1">
    <source>
        <dbReference type="SMART" id="SM00507"/>
    </source>
</evidence>
<dbReference type="GO" id="GO:0004519">
    <property type="term" value="F:endonuclease activity"/>
    <property type="evidence" value="ECO:0007669"/>
    <property type="project" value="UniProtKB-KW"/>
</dbReference>
<dbReference type="InterPro" id="IPR002711">
    <property type="entry name" value="HNH"/>
</dbReference>
<dbReference type="InterPro" id="IPR003615">
    <property type="entry name" value="HNH_nuc"/>
</dbReference>
<dbReference type="InterPro" id="IPR058712">
    <property type="entry name" value="SRA_ScoMcrA"/>
</dbReference>
<name>A0ABU4SH32_9GAMM</name>
<dbReference type="Proteomes" id="UP001271640">
    <property type="component" value="Unassembled WGS sequence"/>
</dbReference>
<dbReference type="Pfam" id="PF01844">
    <property type="entry name" value="HNH"/>
    <property type="match status" value="1"/>
</dbReference>